<reference evidence="4 5" key="1">
    <citation type="submission" date="2023-05" db="EMBL/GenBank/DDBJ databases">
        <title>Streptantibioticus silvisoli sp. nov., acidotolerant actinomycetes 1 from pine litter.</title>
        <authorList>
            <person name="Swiecimska M."/>
            <person name="Golinska P."/>
            <person name="Sangal V."/>
            <person name="Wachnowicz B."/>
            <person name="Goodfellow M."/>
        </authorList>
    </citation>
    <scope>NUCLEOTIDE SEQUENCE [LARGE SCALE GENOMIC DNA]</scope>
    <source>
        <strain evidence="4 5">DSM 42109</strain>
    </source>
</reference>
<evidence type="ECO:0000256" key="2">
    <source>
        <dbReference type="SAM" id="MobiDB-lite"/>
    </source>
</evidence>
<feature type="region of interest" description="Disordered" evidence="2">
    <location>
        <begin position="89"/>
        <end position="121"/>
    </location>
</feature>
<dbReference type="PANTHER" id="PTHR35526">
    <property type="entry name" value="ANTI-SIGMA-F FACTOR RSBW-RELATED"/>
    <property type="match status" value="1"/>
</dbReference>
<dbReference type="PANTHER" id="PTHR35526:SF3">
    <property type="entry name" value="ANTI-SIGMA-F FACTOR RSBW"/>
    <property type="match status" value="1"/>
</dbReference>
<keyword evidence="4" id="KW-0067">ATP-binding</keyword>
<organism evidence="4 5">
    <name type="scientific">Streptomyces iconiensis</name>
    <dbReference type="NCBI Taxonomy" id="1384038"/>
    <lineage>
        <taxon>Bacteria</taxon>
        <taxon>Bacillati</taxon>
        <taxon>Actinomycetota</taxon>
        <taxon>Actinomycetes</taxon>
        <taxon>Kitasatosporales</taxon>
        <taxon>Streptomycetaceae</taxon>
        <taxon>Streptomyces</taxon>
    </lineage>
</organism>
<feature type="compositionally biased region" description="Low complexity" evidence="2">
    <location>
        <begin position="94"/>
        <end position="121"/>
    </location>
</feature>
<dbReference type="EMBL" id="JANCPR020000043">
    <property type="protein sequence ID" value="MDJ1136639.1"/>
    <property type="molecule type" value="Genomic_DNA"/>
</dbReference>
<keyword evidence="5" id="KW-1185">Reference proteome</keyword>
<dbReference type="InterPro" id="IPR003594">
    <property type="entry name" value="HATPase_dom"/>
</dbReference>
<feature type="domain" description="Histidine kinase/HSP90-like ATPase" evidence="3">
    <location>
        <begin position="10"/>
        <end position="173"/>
    </location>
</feature>
<keyword evidence="1" id="KW-0723">Serine/threonine-protein kinase</keyword>
<evidence type="ECO:0000259" key="3">
    <source>
        <dbReference type="Pfam" id="PF13581"/>
    </source>
</evidence>
<dbReference type="InterPro" id="IPR050267">
    <property type="entry name" value="Anti-sigma-factor_SerPK"/>
</dbReference>
<dbReference type="Proteomes" id="UP001214441">
    <property type="component" value="Unassembled WGS sequence"/>
</dbReference>
<keyword evidence="1" id="KW-0808">Transferase</keyword>
<feature type="region of interest" description="Disordered" evidence="2">
    <location>
        <begin position="163"/>
        <end position="183"/>
    </location>
</feature>
<dbReference type="GO" id="GO:0005524">
    <property type="term" value="F:ATP binding"/>
    <property type="evidence" value="ECO:0007669"/>
    <property type="project" value="UniProtKB-KW"/>
</dbReference>
<evidence type="ECO:0000313" key="5">
    <source>
        <dbReference type="Proteomes" id="UP001214441"/>
    </source>
</evidence>
<accession>A0ABT7A5K9</accession>
<sequence length="183" mass="19157">MSVFVQRFSATRRGARLARRLAAYQLNVWGVAYDDPLSEAVTLIVAELSANAVLHGHVPGRDFELRLSRERGTGLVRVEVSDTHPALPVRRPRVAGASPEAGSAAEVEAEAGAGADTEAGTEAEAQVGVEADAEVYAEVDAEADGGRGLVLVEALASRWDVSERSGPGKTVWAEVDPSGAAAR</sequence>
<keyword evidence="4" id="KW-0547">Nucleotide-binding</keyword>
<dbReference type="CDD" id="cd16936">
    <property type="entry name" value="HATPase_RsbW-like"/>
    <property type="match status" value="1"/>
</dbReference>
<name>A0ABT7A5K9_9ACTN</name>
<evidence type="ECO:0000313" key="4">
    <source>
        <dbReference type="EMBL" id="MDJ1136639.1"/>
    </source>
</evidence>
<evidence type="ECO:0000256" key="1">
    <source>
        <dbReference type="ARBA" id="ARBA00022527"/>
    </source>
</evidence>
<gene>
    <name evidence="4" type="ORF">NMN56_032775</name>
</gene>
<protein>
    <submittedName>
        <fullName evidence="4">ATP-binding protein</fullName>
    </submittedName>
</protein>
<dbReference type="Pfam" id="PF13581">
    <property type="entry name" value="HATPase_c_2"/>
    <property type="match status" value="1"/>
</dbReference>
<dbReference type="InterPro" id="IPR036890">
    <property type="entry name" value="HATPase_C_sf"/>
</dbReference>
<dbReference type="Gene3D" id="3.30.565.10">
    <property type="entry name" value="Histidine kinase-like ATPase, C-terminal domain"/>
    <property type="match status" value="1"/>
</dbReference>
<proteinExistence type="predicted"/>
<keyword evidence="1" id="KW-0418">Kinase</keyword>
<comment type="caution">
    <text evidence="4">The sequence shown here is derived from an EMBL/GenBank/DDBJ whole genome shotgun (WGS) entry which is preliminary data.</text>
</comment>